<dbReference type="InterPro" id="IPR004378">
    <property type="entry name" value="F420H2_quin_Rdtase"/>
</dbReference>
<dbReference type="Gene3D" id="2.30.110.10">
    <property type="entry name" value="Electron Transport, Fmn-binding Protein, Chain A"/>
    <property type="match status" value="1"/>
</dbReference>
<name>A0A0F9H4R3_9ZZZZ</name>
<reference evidence="1" key="1">
    <citation type="journal article" date="2015" name="Nature">
        <title>Complex archaea that bridge the gap between prokaryotes and eukaryotes.</title>
        <authorList>
            <person name="Spang A."/>
            <person name="Saw J.H."/>
            <person name="Jorgensen S.L."/>
            <person name="Zaremba-Niedzwiedzka K."/>
            <person name="Martijn J."/>
            <person name="Lind A.E."/>
            <person name="van Eijk R."/>
            <person name="Schleper C."/>
            <person name="Guy L."/>
            <person name="Ettema T.J."/>
        </authorList>
    </citation>
    <scope>NUCLEOTIDE SEQUENCE</scope>
</reference>
<organism evidence="1">
    <name type="scientific">marine sediment metagenome</name>
    <dbReference type="NCBI Taxonomy" id="412755"/>
    <lineage>
        <taxon>unclassified sequences</taxon>
        <taxon>metagenomes</taxon>
        <taxon>ecological metagenomes</taxon>
    </lineage>
</organism>
<dbReference type="AlphaFoldDB" id="A0A0F9H4R3"/>
<evidence type="ECO:0008006" key="2">
    <source>
        <dbReference type="Google" id="ProtNLM"/>
    </source>
</evidence>
<gene>
    <name evidence="1" type="ORF">LCGC14_1829300</name>
</gene>
<accession>A0A0F9H4R3</accession>
<sequence length="110" mass="12756">MNLVVNKTNQVFKAVLTTKGRKTGKEHSVWLRAVMYNDKIYFSRHRPDGDWFQNASVNPDVKISFDNKQLVGKAVMITNEELSRKISELKYPGEERAKEKRVVLEITLCE</sequence>
<comment type="caution">
    <text evidence="1">The sequence shown here is derived from an EMBL/GenBank/DDBJ whole genome shotgun (WGS) entry which is preliminary data.</text>
</comment>
<proteinExistence type="predicted"/>
<dbReference type="InterPro" id="IPR012349">
    <property type="entry name" value="Split_barrel_FMN-bd"/>
</dbReference>
<dbReference type="Pfam" id="PF04075">
    <property type="entry name" value="F420H2_quin_red"/>
    <property type="match status" value="1"/>
</dbReference>
<dbReference type="EMBL" id="LAZR01018039">
    <property type="protein sequence ID" value="KKL97951.1"/>
    <property type="molecule type" value="Genomic_DNA"/>
</dbReference>
<protein>
    <recommendedName>
        <fullName evidence="2">DUF385 domain-containing protein</fullName>
    </recommendedName>
</protein>
<dbReference type="GO" id="GO:0016491">
    <property type="term" value="F:oxidoreductase activity"/>
    <property type="evidence" value="ECO:0007669"/>
    <property type="project" value="InterPro"/>
</dbReference>
<evidence type="ECO:0000313" key="1">
    <source>
        <dbReference type="EMBL" id="KKL97951.1"/>
    </source>
</evidence>